<evidence type="ECO:0000313" key="4">
    <source>
        <dbReference type="Proteomes" id="UP001081071"/>
    </source>
</evidence>
<dbReference type="SMART" id="SM00834">
    <property type="entry name" value="CxxC_CXXC_SSSS"/>
    <property type="match status" value="1"/>
</dbReference>
<organism evidence="3 4">
    <name type="scientific">Rhodococcus ruber</name>
    <dbReference type="NCBI Taxonomy" id="1830"/>
    <lineage>
        <taxon>Bacteria</taxon>
        <taxon>Bacillati</taxon>
        <taxon>Actinomycetota</taxon>
        <taxon>Actinomycetes</taxon>
        <taxon>Mycobacteriales</taxon>
        <taxon>Nocardiaceae</taxon>
        <taxon>Rhodococcus</taxon>
    </lineage>
</organism>
<dbReference type="InterPro" id="IPR013429">
    <property type="entry name" value="Regulatory_FmdB_Zinc_ribbon"/>
</dbReference>
<dbReference type="NCBIfam" id="TIGR02605">
    <property type="entry name" value="CxxC_CxxC_SSSS"/>
    <property type="match status" value="1"/>
</dbReference>
<sequence length="95" mass="9994">MPTYSFRCAQRCAPVEQRFTMADVPGEVLCPECGEAAARQISSPALGRGNSAAMKAHDASRATADTPTVVSSIPATGRASSPTTSNPLHRRLPRP</sequence>
<dbReference type="Pfam" id="PF09723">
    <property type="entry name" value="Zn_ribbon_8"/>
    <property type="match status" value="1"/>
</dbReference>
<name>A0ABT4M8D4_9NOCA</name>
<evidence type="ECO:0000313" key="3">
    <source>
        <dbReference type="EMBL" id="MCZ4517113.1"/>
    </source>
</evidence>
<dbReference type="EMBL" id="JAPWIJ010000001">
    <property type="protein sequence ID" value="MCZ4517113.1"/>
    <property type="molecule type" value="Genomic_DNA"/>
</dbReference>
<feature type="region of interest" description="Disordered" evidence="1">
    <location>
        <begin position="47"/>
        <end position="95"/>
    </location>
</feature>
<feature type="domain" description="Putative regulatory protein FmdB zinc ribbon" evidence="2">
    <location>
        <begin position="1"/>
        <end position="42"/>
    </location>
</feature>
<dbReference type="RefSeq" id="WP_269601725.1">
    <property type="nucleotide sequence ID" value="NZ_JAPWIJ010000001.1"/>
</dbReference>
<gene>
    <name evidence="3" type="ORF">O4220_01200</name>
</gene>
<keyword evidence="4" id="KW-1185">Reference proteome</keyword>
<protein>
    <submittedName>
        <fullName evidence="3">Zinc ribbon domain-containing protein</fullName>
    </submittedName>
</protein>
<proteinExistence type="predicted"/>
<reference evidence="3" key="1">
    <citation type="submission" date="2022-12" db="EMBL/GenBank/DDBJ databases">
        <authorList>
            <person name="Krivoruchko A.V."/>
            <person name="Elkin A."/>
        </authorList>
    </citation>
    <scope>NUCLEOTIDE SEQUENCE</scope>
    <source>
        <strain evidence="3">IEGM 1391</strain>
    </source>
</reference>
<comment type="caution">
    <text evidence="3">The sequence shown here is derived from an EMBL/GenBank/DDBJ whole genome shotgun (WGS) entry which is preliminary data.</text>
</comment>
<accession>A0ABT4M8D4</accession>
<dbReference type="Proteomes" id="UP001081071">
    <property type="component" value="Unassembled WGS sequence"/>
</dbReference>
<evidence type="ECO:0000259" key="2">
    <source>
        <dbReference type="SMART" id="SM00834"/>
    </source>
</evidence>
<feature type="compositionally biased region" description="Polar residues" evidence="1">
    <location>
        <begin position="63"/>
        <end position="87"/>
    </location>
</feature>
<evidence type="ECO:0000256" key="1">
    <source>
        <dbReference type="SAM" id="MobiDB-lite"/>
    </source>
</evidence>